<accession>A0A1X6X5X3</accession>
<dbReference type="EMBL" id="FWFG01000100">
    <property type="protein sequence ID" value="SLM94649.1"/>
    <property type="molecule type" value="Genomic_DNA"/>
</dbReference>
<evidence type="ECO:0000256" key="6">
    <source>
        <dbReference type="SAM" id="Phobius"/>
    </source>
</evidence>
<proteinExistence type="predicted"/>
<keyword evidence="4 6" id="KW-1133">Transmembrane helix</keyword>
<dbReference type="Proteomes" id="UP000195981">
    <property type="component" value="Unassembled WGS sequence"/>
</dbReference>
<evidence type="ECO:0000256" key="2">
    <source>
        <dbReference type="ARBA" id="ARBA00022475"/>
    </source>
</evidence>
<keyword evidence="3 6" id="KW-0812">Transmembrane</keyword>
<dbReference type="InterPro" id="IPR001123">
    <property type="entry name" value="LeuE-type"/>
</dbReference>
<reference evidence="7 8" key="1">
    <citation type="submission" date="2017-02" db="EMBL/GenBank/DDBJ databases">
        <authorList>
            <person name="Peterson S.W."/>
        </authorList>
    </citation>
    <scope>NUCLEOTIDE SEQUENCE [LARGE SCALE GENOMIC DNA]</scope>
    <source>
        <strain evidence="7 8">CIP104813</strain>
    </source>
</reference>
<dbReference type="Pfam" id="PF01810">
    <property type="entry name" value="LysE"/>
    <property type="match status" value="1"/>
</dbReference>
<feature type="transmembrane region" description="Helical" evidence="6">
    <location>
        <begin position="183"/>
        <end position="203"/>
    </location>
</feature>
<keyword evidence="8" id="KW-1185">Reference proteome</keyword>
<keyword evidence="5 6" id="KW-0472">Membrane</keyword>
<feature type="transmembrane region" description="Helical" evidence="6">
    <location>
        <begin position="43"/>
        <end position="67"/>
    </location>
</feature>
<evidence type="ECO:0000313" key="7">
    <source>
        <dbReference type="EMBL" id="SLM94649.1"/>
    </source>
</evidence>
<evidence type="ECO:0000256" key="3">
    <source>
        <dbReference type="ARBA" id="ARBA00022692"/>
    </source>
</evidence>
<evidence type="ECO:0000313" key="8">
    <source>
        <dbReference type="Proteomes" id="UP000195981"/>
    </source>
</evidence>
<protein>
    <submittedName>
        <fullName evidence="7">Threonine efflux protein</fullName>
    </submittedName>
</protein>
<sequence length="240" mass="24105">MGEVGTGMEQFVVVAAAHLGALLIPGVDFLLIVRMAASRGWQIASGACVGIAAANAAFVVAAFGGIALVSEPVVLQVVRGVGGLFLLWMGIAFLRADARIGPEAMAEAMAEATAEVTSGDKAGAVAGASASGALEARGGTTWWSSTGLGLASGLLNPKNALFYVSLAAVVGTRPGPVLAAYGIWMVAVVLAWDLIVAATFGSAGSRARLDRALPWITRASGAVILGLGLAMLLEMAVAQT</sequence>
<organism evidence="7 8">
    <name type="scientific">Brachybacterium nesterenkovii</name>
    <dbReference type="NCBI Taxonomy" id="47847"/>
    <lineage>
        <taxon>Bacteria</taxon>
        <taxon>Bacillati</taxon>
        <taxon>Actinomycetota</taxon>
        <taxon>Actinomycetes</taxon>
        <taxon>Micrococcales</taxon>
        <taxon>Dermabacteraceae</taxon>
        <taxon>Brachybacterium</taxon>
    </lineage>
</organism>
<evidence type="ECO:0000256" key="5">
    <source>
        <dbReference type="ARBA" id="ARBA00023136"/>
    </source>
</evidence>
<gene>
    <name evidence="7" type="ORF">FM110_11645</name>
</gene>
<name>A0A1X6X5X3_9MICO</name>
<dbReference type="RefSeq" id="WP_234992395.1">
    <property type="nucleotide sequence ID" value="NZ_FWFG01000100.1"/>
</dbReference>
<dbReference type="GO" id="GO:0005886">
    <property type="term" value="C:plasma membrane"/>
    <property type="evidence" value="ECO:0007669"/>
    <property type="project" value="UniProtKB-SubCell"/>
</dbReference>
<feature type="transmembrane region" description="Helical" evidence="6">
    <location>
        <begin position="12"/>
        <end position="31"/>
    </location>
</feature>
<dbReference type="PANTHER" id="PTHR30086">
    <property type="entry name" value="ARGININE EXPORTER PROTEIN ARGO"/>
    <property type="match status" value="1"/>
</dbReference>
<dbReference type="PANTHER" id="PTHR30086:SF17">
    <property type="entry name" value="LYSE FAMILY TRANSLOCATOR"/>
    <property type="match status" value="1"/>
</dbReference>
<feature type="transmembrane region" description="Helical" evidence="6">
    <location>
        <begin position="73"/>
        <end position="94"/>
    </location>
</feature>
<dbReference type="GO" id="GO:0015171">
    <property type="term" value="F:amino acid transmembrane transporter activity"/>
    <property type="evidence" value="ECO:0007669"/>
    <property type="project" value="TreeGrafter"/>
</dbReference>
<keyword evidence="2" id="KW-1003">Cell membrane</keyword>
<comment type="subcellular location">
    <subcellularLocation>
        <location evidence="1">Cell membrane</location>
        <topology evidence="1">Multi-pass membrane protein</topology>
    </subcellularLocation>
</comment>
<feature type="transmembrane region" description="Helical" evidence="6">
    <location>
        <begin position="215"/>
        <end position="238"/>
    </location>
</feature>
<evidence type="ECO:0000256" key="1">
    <source>
        <dbReference type="ARBA" id="ARBA00004651"/>
    </source>
</evidence>
<evidence type="ECO:0000256" key="4">
    <source>
        <dbReference type="ARBA" id="ARBA00022989"/>
    </source>
</evidence>
<dbReference type="AlphaFoldDB" id="A0A1X6X5X3"/>